<sequence length="105" mass="11933">SVHPINLKRNSLGEYHHLFLELKSDPERFHSYMRMTPETFSYLLETTTSYLGSSVSHHNFHRSPIEPEEKLVVTIRYLATGGSFKSIAFSFRMGASTVAAIVKTV</sequence>
<accession>A0A1B6CEC8</accession>
<evidence type="ECO:0000313" key="1">
    <source>
        <dbReference type="EMBL" id="JAS11670.1"/>
    </source>
</evidence>
<feature type="non-terminal residue" evidence="1">
    <location>
        <position position="105"/>
    </location>
</feature>
<organism evidence="1">
    <name type="scientific">Clastoptera arizonana</name>
    <name type="common">Arizona spittle bug</name>
    <dbReference type="NCBI Taxonomy" id="38151"/>
    <lineage>
        <taxon>Eukaryota</taxon>
        <taxon>Metazoa</taxon>
        <taxon>Ecdysozoa</taxon>
        <taxon>Arthropoda</taxon>
        <taxon>Hexapoda</taxon>
        <taxon>Insecta</taxon>
        <taxon>Pterygota</taxon>
        <taxon>Neoptera</taxon>
        <taxon>Paraneoptera</taxon>
        <taxon>Hemiptera</taxon>
        <taxon>Auchenorrhyncha</taxon>
        <taxon>Cercopoidea</taxon>
        <taxon>Clastopteridae</taxon>
        <taxon>Clastoptera</taxon>
    </lineage>
</organism>
<evidence type="ECO:0008006" key="2">
    <source>
        <dbReference type="Google" id="ProtNLM"/>
    </source>
</evidence>
<name>A0A1B6CEC8_9HEMI</name>
<feature type="non-terminal residue" evidence="1">
    <location>
        <position position="1"/>
    </location>
</feature>
<protein>
    <recommendedName>
        <fullName evidence="2">Transposase Helix-turn-helix domain-containing protein</fullName>
    </recommendedName>
</protein>
<proteinExistence type="predicted"/>
<dbReference type="AlphaFoldDB" id="A0A1B6CEC8"/>
<dbReference type="EMBL" id="GEDC01025628">
    <property type="protein sequence ID" value="JAS11670.1"/>
    <property type="molecule type" value="Transcribed_RNA"/>
</dbReference>
<reference evidence="1" key="1">
    <citation type="submission" date="2015-12" db="EMBL/GenBank/DDBJ databases">
        <title>De novo transcriptome assembly of four potential Pierce s Disease insect vectors from Arizona vineyards.</title>
        <authorList>
            <person name="Tassone E.E."/>
        </authorList>
    </citation>
    <scope>NUCLEOTIDE SEQUENCE</scope>
</reference>
<gene>
    <name evidence="1" type="ORF">g.45572</name>
</gene>